<dbReference type="Proteomes" id="UP001370490">
    <property type="component" value="Unassembled WGS sequence"/>
</dbReference>
<dbReference type="SUPFAM" id="SSF51735">
    <property type="entry name" value="NAD(P)-binding Rossmann-fold domains"/>
    <property type="match status" value="1"/>
</dbReference>
<evidence type="ECO:0000313" key="2">
    <source>
        <dbReference type="EMBL" id="KAK6914621.1"/>
    </source>
</evidence>
<reference evidence="2 3" key="1">
    <citation type="submission" date="2023-12" db="EMBL/GenBank/DDBJ databases">
        <title>A high-quality genome assembly for Dillenia turbinata (Dilleniales).</title>
        <authorList>
            <person name="Chanderbali A."/>
        </authorList>
    </citation>
    <scope>NUCLEOTIDE SEQUENCE [LARGE SCALE GENOMIC DNA]</scope>
    <source>
        <strain evidence="2">LSX21</strain>
        <tissue evidence="2">Leaf</tissue>
    </source>
</reference>
<gene>
    <name evidence="2" type="ORF">RJ641_019738</name>
</gene>
<dbReference type="InterPro" id="IPR008030">
    <property type="entry name" value="NmrA-like"/>
</dbReference>
<dbReference type="InterPro" id="IPR050608">
    <property type="entry name" value="NmrA-type/Isoflavone_red_sf"/>
</dbReference>
<proteinExistence type="predicted"/>
<accession>A0AAN8UNR4</accession>
<name>A0AAN8UNR4_9MAGN</name>
<sequence>MTENSKILIIEVTGNLGHEIAKASLQYSHPTFTLVRDSAFSDPLKSLKLQSLQNFGATLFKGSLEDEASLIEAVKKVDGVICTVSAKQVLDQKLLIKVIKQVGSIRF</sequence>
<dbReference type="PANTHER" id="PTHR43349">
    <property type="entry name" value="PINORESINOL REDUCTASE-RELATED"/>
    <property type="match status" value="1"/>
</dbReference>
<dbReference type="InterPro" id="IPR036291">
    <property type="entry name" value="NAD(P)-bd_dom_sf"/>
</dbReference>
<feature type="domain" description="NmrA-like" evidence="1">
    <location>
        <begin position="4"/>
        <end position="105"/>
    </location>
</feature>
<dbReference type="PANTHER" id="PTHR43349:SF34">
    <property type="entry name" value="PINORESINOL-LARICIRESINOL REDUCTASE 3-RELATED"/>
    <property type="match status" value="1"/>
</dbReference>
<evidence type="ECO:0000259" key="1">
    <source>
        <dbReference type="Pfam" id="PF05368"/>
    </source>
</evidence>
<dbReference type="Pfam" id="PF05368">
    <property type="entry name" value="NmrA"/>
    <property type="match status" value="1"/>
</dbReference>
<dbReference type="EMBL" id="JBAMMX010000025">
    <property type="protein sequence ID" value="KAK6914621.1"/>
    <property type="molecule type" value="Genomic_DNA"/>
</dbReference>
<dbReference type="Gene3D" id="3.40.50.720">
    <property type="entry name" value="NAD(P)-binding Rossmann-like Domain"/>
    <property type="match status" value="1"/>
</dbReference>
<protein>
    <submittedName>
        <fullName evidence="2">NmrA-like domain</fullName>
    </submittedName>
</protein>
<keyword evidence="3" id="KW-1185">Reference proteome</keyword>
<dbReference type="AlphaFoldDB" id="A0AAN8UNR4"/>
<evidence type="ECO:0000313" key="3">
    <source>
        <dbReference type="Proteomes" id="UP001370490"/>
    </source>
</evidence>
<organism evidence="2 3">
    <name type="scientific">Dillenia turbinata</name>
    <dbReference type="NCBI Taxonomy" id="194707"/>
    <lineage>
        <taxon>Eukaryota</taxon>
        <taxon>Viridiplantae</taxon>
        <taxon>Streptophyta</taxon>
        <taxon>Embryophyta</taxon>
        <taxon>Tracheophyta</taxon>
        <taxon>Spermatophyta</taxon>
        <taxon>Magnoliopsida</taxon>
        <taxon>eudicotyledons</taxon>
        <taxon>Gunneridae</taxon>
        <taxon>Pentapetalae</taxon>
        <taxon>Dilleniales</taxon>
        <taxon>Dilleniaceae</taxon>
        <taxon>Dillenia</taxon>
    </lineage>
</organism>
<comment type="caution">
    <text evidence="2">The sequence shown here is derived from an EMBL/GenBank/DDBJ whole genome shotgun (WGS) entry which is preliminary data.</text>
</comment>